<sequence length="613" mass="66666">MSKVIITGATGGAPNRLEIHDFVKNDKFFSLYVQALSILETKPAQSDFRSFFQVGGIHGLPYTVWDGATGDQPFDPDTQWGGYCTHGSVLFPTWHRPYVMLYEQLIQQHAIEVAATYTVDQAAWKQAAQDLRQPFWDWAKNALPPDEVIALKQVSITGPNGKKITVDNPLYHYKFHPIDPSFPQPYSGWPTTLRQPNSTRPNATDNVTRLKSVLRSAQSDITSSTYSMLTRVHTWPAFSNHTVGDGGSTSNSLEAIHDGIHVDVGGNGQMADPAVAAFDPIFFLHHCNVDRMLALWAALNPGVWVSQGNSEDGTLTIPPDAPIDQTTSLTPFWNANTTYWVSSGTTDTSKLGYSYPDFNGLDLSNTNAVKTAIGNRVNQLYGSSIFGGSPIFGSFATTSSLAANVPVTTPAPAAPEKPAAVAAPAAAEQAPVSVQSAPVHPKVVHPPPHHVVPPNHGLYDWTARIEFKKYEVGTSFSVYLFLGAVPENPEDWHTSPNYVGGHHAFVNSKAGHCANCRNQGDIVEEGFVHLNQAIAQHSGLNSLEPNVVEPYLTKELHWRVQKVDGEPVDLRSLEVSVIATPLSYPPGAMFPVPGTPHRHGHITHGRPGGSRHA</sequence>
<protein>
    <recommendedName>
        <fullName evidence="3">tyrosinase</fullName>
        <ecNumber evidence="3">1.14.18.1</ecNumber>
    </recommendedName>
</protein>
<dbReference type="InterPro" id="IPR002227">
    <property type="entry name" value="Tyrosinase_Cu-bd"/>
</dbReference>
<dbReference type="InterPro" id="IPR008922">
    <property type="entry name" value="Di-copper_centre_dom_sf"/>
</dbReference>
<dbReference type="Gene3D" id="1.10.1280.10">
    <property type="entry name" value="Di-copper center containing domain from catechol oxidase"/>
    <property type="match status" value="1"/>
</dbReference>
<evidence type="ECO:0000256" key="1">
    <source>
        <dbReference type="ARBA" id="ARBA00001973"/>
    </source>
</evidence>
<dbReference type="PRINTS" id="PR00092">
    <property type="entry name" value="TYROSINASE"/>
</dbReference>
<evidence type="ECO:0000256" key="7">
    <source>
        <dbReference type="ARBA" id="ARBA00023033"/>
    </source>
</evidence>
<dbReference type="AlphaFoldDB" id="A0A409Y9J2"/>
<organism evidence="13 14">
    <name type="scientific">Gymnopilus dilepis</name>
    <dbReference type="NCBI Taxonomy" id="231916"/>
    <lineage>
        <taxon>Eukaryota</taxon>
        <taxon>Fungi</taxon>
        <taxon>Dikarya</taxon>
        <taxon>Basidiomycota</taxon>
        <taxon>Agaricomycotina</taxon>
        <taxon>Agaricomycetes</taxon>
        <taxon>Agaricomycetidae</taxon>
        <taxon>Agaricales</taxon>
        <taxon>Agaricineae</taxon>
        <taxon>Hymenogastraceae</taxon>
        <taxon>Gymnopilus</taxon>
    </lineage>
</organism>
<dbReference type="Pfam" id="PF18132">
    <property type="entry name" value="Tyrosinase_C"/>
    <property type="match status" value="1"/>
</dbReference>
<evidence type="ECO:0000256" key="2">
    <source>
        <dbReference type="ARBA" id="ARBA00009928"/>
    </source>
</evidence>
<keyword evidence="4" id="KW-0479">Metal-binding</keyword>
<dbReference type="InterPro" id="IPR050316">
    <property type="entry name" value="Tyrosinase/Hemocyanin"/>
</dbReference>
<dbReference type="PROSITE" id="PS00498">
    <property type="entry name" value="TYROSINASE_2"/>
    <property type="match status" value="1"/>
</dbReference>
<gene>
    <name evidence="13" type="ORF">CVT26_009192</name>
</gene>
<dbReference type="EC" id="1.14.18.1" evidence="3"/>
<dbReference type="PANTHER" id="PTHR11474">
    <property type="entry name" value="TYROSINASE FAMILY MEMBER"/>
    <property type="match status" value="1"/>
</dbReference>
<dbReference type="Gene3D" id="2.60.310.20">
    <property type="match status" value="1"/>
</dbReference>
<dbReference type="GO" id="GO:0004503">
    <property type="term" value="F:tyrosinase activity"/>
    <property type="evidence" value="ECO:0007669"/>
    <property type="project" value="UniProtKB-EC"/>
</dbReference>
<evidence type="ECO:0000259" key="12">
    <source>
        <dbReference type="PROSITE" id="PS00498"/>
    </source>
</evidence>
<dbReference type="OrthoDB" id="6132182at2759"/>
<evidence type="ECO:0000256" key="8">
    <source>
        <dbReference type="ARBA" id="ARBA00023101"/>
    </source>
</evidence>
<dbReference type="InParanoid" id="A0A409Y9J2"/>
<keyword evidence="14" id="KW-1185">Reference proteome</keyword>
<evidence type="ECO:0000256" key="6">
    <source>
        <dbReference type="ARBA" id="ARBA00023008"/>
    </source>
</evidence>
<feature type="domain" description="Tyrosinase copper-binding" evidence="12">
    <location>
        <begin position="279"/>
        <end position="290"/>
    </location>
</feature>
<evidence type="ECO:0000313" key="14">
    <source>
        <dbReference type="Proteomes" id="UP000284706"/>
    </source>
</evidence>
<comment type="catalytic activity">
    <reaction evidence="9">
        <text>2 L-dopa + O2 = 2 L-dopaquinone + 2 H2O</text>
        <dbReference type="Rhea" id="RHEA:34287"/>
        <dbReference type="ChEBI" id="CHEBI:15377"/>
        <dbReference type="ChEBI" id="CHEBI:15379"/>
        <dbReference type="ChEBI" id="CHEBI:57504"/>
        <dbReference type="ChEBI" id="CHEBI:57924"/>
        <dbReference type="EC" id="1.14.18.1"/>
    </reaction>
</comment>
<dbReference type="Proteomes" id="UP000284706">
    <property type="component" value="Unassembled WGS sequence"/>
</dbReference>
<comment type="catalytic activity">
    <reaction evidence="10">
        <text>L-tyrosine + O2 = L-dopaquinone + H2O</text>
        <dbReference type="Rhea" id="RHEA:18117"/>
        <dbReference type="ChEBI" id="CHEBI:15377"/>
        <dbReference type="ChEBI" id="CHEBI:15379"/>
        <dbReference type="ChEBI" id="CHEBI:57924"/>
        <dbReference type="ChEBI" id="CHEBI:58315"/>
        <dbReference type="EC" id="1.14.18.1"/>
    </reaction>
</comment>
<dbReference type="PANTHER" id="PTHR11474:SF76">
    <property type="entry name" value="SHKT DOMAIN-CONTAINING PROTEIN"/>
    <property type="match status" value="1"/>
</dbReference>
<comment type="similarity">
    <text evidence="2">Belongs to the tyrosinase family.</text>
</comment>
<name>A0A409Y9J2_9AGAR</name>
<keyword evidence="5" id="KW-0560">Oxidoreductase</keyword>
<dbReference type="GO" id="GO:0046872">
    <property type="term" value="F:metal ion binding"/>
    <property type="evidence" value="ECO:0007669"/>
    <property type="project" value="UniProtKB-KW"/>
</dbReference>
<keyword evidence="7" id="KW-0503">Monooxygenase</keyword>
<reference evidence="13 14" key="1">
    <citation type="journal article" date="2018" name="Evol. Lett.">
        <title>Horizontal gene cluster transfer increased hallucinogenic mushroom diversity.</title>
        <authorList>
            <person name="Reynolds H.T."/>
            <person name="Vijayakumar V."/>
            <person name="Gluck-Thaler E."/>
            <person name="Korotkin H.B."/>
            <person name="Matheny P.B."/>
            <person name="Slot J.C."/>
        </authorList>
    </citation>
    <scope>NUCLEOTIDE SEQUENCE [LARGE SCALE GENOMIC DNA]</scope>
    <source>
        <strain evidence="13 14">SRW20</strain>
    </source>
</reference>
<dbReference type="Pfam" id="PF00264">
    <property type="entry name" value="Tyrosinase"/>
    <property type="match status" value="1"/>
</dbReference>
<dbReference type="SUPFAM" id="SSF48056">
    <property type="entry name" value="Di-copper centre-containing domain"/>
    <property type="match status" value="1"/>
</dbReference>
<dbReference type="InterPro" id="IPR016216">
    <property type="entry name" value="Monophenol_mOase_fun"/>
</dbReference>
<evidence type="ECO:0000313" key="13">
    <source>
        <dbReference type="EMBL" id="PPQ99658.1"/>
    </source>
</evidence>
<dbReference type="EMBL" id="NHYE01001050">
    <property type="protein sequence ID" value="PPQ99658.1"/>
    <property type="molecule type" value="Genomic_DNA"/>
</dbReference>
<comment type="caution">
    <text evidence="13">The sequence shown here is derived from an EMBL/GenBank/DDBJ whole genome shotgun (WGS) entry which is preliminary data.</text>
</comment>
<keyword evidence="8" id="KW-0470">Melanin biosynthesis</keyword>
<dbReference type="PROSITE" id="PS00497">
    <property type="entry name" value="TYROSINASE_1"/>
    <property type="match status" value="1"/>
</dbReference>
<dbReference type="PIRSF" id="PIRSF000340">
    <property type="entry name" value="MPO_fungal"/>
    <property type="match status" value="1"/>
</dbReference>
<dbReference type="STRING" id="231916.A0A409Y9J2"/>
<dbReference type="FunFam" id="1.10.1280.10:FF:000021">
    <property type="entry name" value="Tyrosinase"/>
    <property type="match status" value="1"/>
</dbReference>
<keyword evidence="6" id="KW-0186">Copper</keyword>
<evidence type="ECO:0000259" key="11">
    <source>
        <dbReference type="PROSITE" id="PS00497"/>
    </source>
</evidence>
<dbReference type="InterPro" id="IPR041640">
    <property type="entry name" value="Tyrosinase_C"/>
</dbReference>
<dbReference type="GO" id="GO:0042438">
    <property type="term" value="P:melanin biosynthetic process"/>
    <property type="evidence" value="ECO:0007669"/>
    <property type="project" value="UniProtKB-KW"/>
</dbReference>
<feature type="domain" description="Tyrosinase copper-binding" evidence="11">
    <location>
        <begin position="86"/>
        <end position="103"/>
    </location>
</feature>
<proteinExistence type="inferred from homology"/>
<evidence type="ECO:0000256" key="5">
    <source>
        <dbReference type="ARBA" id="ARBA00023002"/>
    </source>
</evidence>
<evidence type="ECO:0000256" key="4">
    <source>
        <dbReference type="ARBA" id="ARBA00022723"/>
    </source>
</evidence>
<accession>A0A409Y9J2</accession>
<evidence type="ECO:0000256" key="10">
    <source>
        <dbReference type="ARBA" id="ARBA00048881"/>
    </source>
</evidence>
<evidence type="ECO:0000256" key="9">
    <source>
        <dbReference type="ARBA" id="ARBA00048233"/>
    </source>
</evidence>
<comment type="cofactor">
    <cofactor evidence="1">
        <name>Cu(2+)</name>
        <dbReference type="ChEBI" id="CHEBI:29036"/>
    </cofactor>
</comment>
<evidence type="ECO:0000256" key="3">
    <source>
        <dbReference type="ARBA" id="ARBA00011906"/>
    </source>
</evidence>